<comment type="caution">
    <text evidence="1">The sequence shown here is derived from an EMBL/GenBank/DDBJ whole genome shotgun (WGS) entry which is preliminary data.</text>
</comment>
<name>A0A5C8JEL0_9BACT</name>
<protein>
    <submittedName>
        <fullName evidence="1">Uncharacterized protein</fullName>
    </submittedName>
</protein>
<evidence type="ECO:0000313" key="1">
    <source>
        <dbReference type="EMBL" id="TXK36800.1"/>
    </source>
</evidence>
<dbReference type="AlphaFoldDB" id="A0A5C8JEL0"/>
<sequence>MNTQEYFAIVQLYRPNLKKLLINIIRTKLNIVAPATEQIEDTLNEVILTTAEKVHAGKVRFNNRDEVEMYLTRSSWFDFKNKSKKRSQSMKVNKPFNDEIYRQLADEPEEDPIINNTNEVYRRIFDYVFSKYEMEEAAIYKAYTIDGYTFDQLAETTQYKRYKCYDICKKIRADVRANKDLLLATEK</sequence>
<reference evidence="1 2" key="1">
    <citation type="submission" date="2019-08" db="EMBL/GenBank/DDBJ databases">
        <authorList>
            <person name="Shi S."/>
        </authorList>
    </citation>
    <scope>NUCLEOTIDE SEQUENCE [LARGE SCALE GENOMIC DNA]</scope>
    <source>
        <strain evidence="1 2">GY10130</strain>
    </source>
</reference>
<proteinExistence type="predicted"/>
<dbReference type="RefSeq" id="WP_147922921.1">
    <property type="nucleotide sequence ID" value="NZ_VRTY01000070.1"/>
</dbReference>
<organism evidence="1 2">
    <name type="scientific">Pontibacter qinzhouensis</name>
    <dbReference type="NCBI Taxonomy" id="2603253"/>
    <lineage>
        <taxon>Bacteria</taxon>
        <taxon>Pseudomonadati</taxon>
        <taxon>Bacteroidota</taxon>
        <taxon>Cytophagia</taxon>
        <taxon>Cytophagales</taxon>
        <taxon>Hymenobacteraceae</taxon>
        <taxon>Pontibacter</taxon>
    </lineage>
</organism>
<accession>A0A5C8JEL0</accession>
<keyword evidence="2" id="KW-1185">Reference proteome</keyword>
<dbReference type="EMBL" id="VRTY01000070">
    <property type="protein sequence ID" value="TXK36800.1"/>
    <property type="molecule type" value="Genomic_DNA"/>
</dbReference>
<evidence type="ECO:0000313" key="2">
    <source>
        <dbReference type="Proteomes" id="UP000321926"/>
    </source>
</evidence>
<dbReference type="OrthoDB" id="9856156at2"/>
<dbReference type="Proteomes" id="UP000321926">
    <property type="component" value="Unassembled WGS sequence"/>
</dbReference>
<gene>
    <name evidence="1" type="ORF">FVR03_16795</name>
</gene>